<evidence type="ECO:0000256" key="1">
    <source>
        <dbReference type="ARBA" id="ARBA00001962"/>
    </source>
</evidence>
<keyword evidence="7" id="KW-0614">Plasmid</keyword>
<dbReference type="InterPro" id="IPR018211">
    <property type="entry name" value="ADH_Fe_CS"/>
</dbReference>
<dbReference type="AlphaFoldDB" id="A0AAP9JIX6"/>
<dbReference type="CDD" id="cd08187">
    <property type="entry name" value="BDH"/>
    <property type="match status" value="1"/>
</dbReference>
<feature type="domain" description="Fe-containing alcohol dehydrogenase-like C-terminal" evidence="6">
    <location>
        <begin position="187"/>
        <end position="367"/>
    </location>
</feature>
<dbReference type="InterPro" id="IPR056798">
    <property type="entry name" value="ADH_Fe_C"/>
</dbReference>
<organism evidence="7 8">
    <name type="scientific">Gluconobacter thailandicus</name>
    <dbReference type="NCBI Taxonomy" id="257438"/>
    <lineage>
        <taxon>Bacteria</taxon>
        <taxon>Pseudomonadati</taxon>
        <taxon>Pseudomonadota</taxon>
        <taxon>Alphaproteobacteria</taxon>
        <taxon>Acetobacterales</taxon>
        <taxon>Acetobacteraceae</taxon>
        <taxon>Gluconobacter</taxon>
    </lineage>
</organism>
<evidence type="ECO:0000313" key="7">
    <source>
        <dbReference type="EMBL" id="QEH97788.1"/>
    </source>
</evidence>
<evidence type="ECO:0000256" key="3">
    <source>
        <dbReference type="ARBA" id="ARBA00023002"/>
    </source>
</evidence>
<proteinExistence type="inferred from homology"/>
<dbReference type="Gene3D" id="3.40.50.1970">
    <property type="match status" value="1"/>
</dbReference>
<dbReference type="GO" id="GO:1990002">
    <property type="term" value="F:methylglyoxal reductase (NADPH) (acetol producing) activity"/>
    <property type="evidence" value="ECO:0007669"/>
    <property type="project" value="TreeGrafter"/>
</dbReference>
<dbReference type="Proteomes" id="UP000323560">
    <property type="component" value="Plasmid unnamed1"/>
</dbReference>
<dbReference type="InterPro" id="IPR001670">
    <property type="entry name" value="ADH_Fe/GldA"/>
</dbReference>
<comment type="catalytic activity">
    <reaction evidence="4">
        <text>a primary alcohol + NAD(+) = an aldehyde + NADH + H(+)</text>
        <dbReference type="Rhea" id="RHEA:10736"/>
        <dbReference type="ChEBI" id="CHEBI:15378"/>
        <dbReference type="ChEBI" id="CHEBI:15734"/>
        <dbReference type="ChEBI" id="CHEBI:17478"/>
        <dbReference type="ChEBI" id="CHEBI:57540"/>
        <dbReference type="ChEBI" id="CHEBI:57945"/>
        <dbReference type="EC" id="1.1.1.1"/>
    </reaction>
</comment>
<dbReference type="PANTHER" id="PTHR43633">
    <property type="entry name" value="ALCOHOL DEHYDROGENASE YQHD"/>
    <property type="match status" value="1"/>
</dbReference>
<dbReference type="PROSITE" id="PS00913">
    <property type="entry name" value="ADH_IRON_1"/>
    <property type="match status" value="1"/>
</dbReference>
<sequence length="387" mass="42012">MMDFSFFNPTRVLFGRTALSQMTALVPAGARILILYGGGSVVRNGTLARVQAALDGYEIHEFGGIEPNPSFEKLMEAVTLVREQDISFLIALGGGSVIDGAKFVAAAVYYDGDPWDILLTRGNRIQAALPLAAIPTLPATGSEMNGTSVITRTEFSAKRVFKSEHVFPVLAVLDPTLTFTLPPRQVANGIVDAFVHVLEQYLTYPVDAPVQDRFAEGLLRVLLDVADKNLAEPENYDARASLMWAATLALNGLIGSGVPQDWSSHLIGHELTALYGLDHARTLAVILPAMLSVRKSEKHAKLLQYAERIWNLHTGSENERIDKALSHTRAFFSRLGLETGLSDYGLGRNAIDSLLASLRQAHGNDYALGEKQTVSSELARAVLEASL</sequence>
<dbReference type="KEGG" id="gti:FXF46_15950"/>
<dbReference type="GO" id="GO:0046872">
    <property type="term" value="F:metal ion binding"/>
    <property type="evidence" value="ECO:0007669"/>
    <property type="project" value="InterPro"/>
</dbReference>
<dbReference type="GO" id="GO:1990362">
    <property type="term" value="F:butanol dehydrogenase (NAD+) activity"/>
    <property type="evidence" value="ECO:0007669"/>
    <property type="project" value="InterPro"/>
</dbReference>
<dbReference type="GO" id="GO:0005829">
    <property type="term" value="C:cytosol"/>
    <property type="evidence" value="ECO:0007669"/>
    <property type="project" value="TreeGrafter"/>
</dbReference>
<comment type="similarity">
    <text evidence="2">Belongs to the iron-containing alcohol dehydrogenase family.</text>
</comment>
<dbReference type="EMBL" id="CP043044">
    <property type="protein sequence ID" value="QEH97788.1"/>
    <property type="molecule type" value="Genomic_DNA"/>
</dbReference>
<dbReference type="Pfam" id="PF25137">
    <property type="entry name" value="ADH_Fe_C"/>
    <property type="match status" value="1"/>
</dbReference>
<protein>
    <submittedName>
        <fullName evidence="7">Iron-containing alcohol dehydrogenase</fullName>
    </submittedName>
</protein>
<name>A0AAP9JIX6_GLUTH</name>
<evidence type="ECO:0000313" key="8">
    <source>
        <dbReference type="Proteomes" id="UP000323560"/>
    </source>
</evidence>
<accession>A0AAP9JIX6</accession>
<dbReference type="InterPro" id="IPR044731">
    <property type="entry name" value="BDH-like"/>
</dbReference>
<dbReference type="GO" id="GO:0008106">
    <property type="term" value="F:alcohol dehydrogenase (NADP+) activity"/>
    <property type="evidence" value="ECO:0007669"/>
    <property type="project" value="TreeGrafter"/>
</dbReference>
<evidence type="ECO:0000259" key="6">
    <source>
        <dbReference type="Pfam" id="PF25137"/>
    </source>
</evidence>
<dbReference type="PROSITE" id="PS00060">
    <property type="entry name" value="ADH_IRON_2"/>
    <property type="match status" value="1"/>
</dbReference>
<dbReference type="PANTHER" id="PTHR43633:SF1">
    <property type="entry name" value="ALCOHOL DEHYDROGENASE YQHD"/>
    <property type="match status" value="1"/>
</dbReference>
<keyword evidence="3" id="KW-0560">Oxidoreductase</keyword>
<evidence type="ECO:0000256" key="4">
    <source>
        <dbReference type="ARBA" id="ARBA00049243"/>
    </source>
</evidence>
<dbReference type="FunFam" id="3.40.50.1970:FF:000003">
    <property type="entry name" value="Alcohol dehydrogenase, iron-containing"/>
    <property type="match status" value="1"/>
</dbReference>
<dbReference type="SUPFAM" id="SSF56796">
    <property type="entry name" value="Dehydroquinate synthase-like"/>
    <property type="match status" value="1"/>
</dbReference>
<feature type="domain" description="Alcohol dehydrogenase iron-type/glycerol dehydrogenase GldA" evidence="5">
    <location>
        <begin position="9"/>
        <end position="175"/>
    </location>
</feature>
<dbReference type="Pfam" id="PF00465">
    <property type="entry name" value="Fe-ADH"/>
    <property type="match status" value="1"/>
</dbReference>
<evidence type="ECO:0000256" key="2">
    <source>
        <dbReference type="ARBA" id="ARBA00007358"/>
    </source>
</evidence>
<gene>
    <name evidence="7" type="ORF">FXF46_15950</name>
</gene>
<reference evidence="7 8" key="1">
    <citation type="submission" date="2019-08" db="EMBL/GenBank/DDBJ databases">
        <title>Gluconobacter frateurii HD924 genome.</title>
        <authorList>
            <person name="Liu Y."/>
            <person name="Zhang P."/>
        </authorList>
    </citation>
    <scope>NUCLEOTIDE SEQUENCE [LARGE SCALE GENOMIC DNA]</scope>
    <source>
        <strain evidence="7 8">HD924</strain>
        <plasmid evidence="7 8">unnamed1</plasmid>
    </source>
</reference>
<evidence type="ECO:0000259" key="5">
    <source>
        <dbReference type="Pfam" id="PF00465"/>
    </source>
</evidence>
<comment type="cofactor">
    <cofactor evidence="1">
        <name>Fe cation</name>
        <dbReference type="ChEBI" id="CHEBI:24875"/>
    </cofactor>
</comment>
<geneLocation type="plasmid" evidence="7 8">
    <name>unnamed1</name>
</geneLocation>
<dbReference type="Gene3D" id="1.20.1090.10">
    <property type="entry name" value="Dehydroquinate synthase-like - alpha domain"/>
    <property type="match status" value="1"/>
</dbReference>
<dbReference type="RefSeq" id="WP_148621281.1">
    <property type="nucleotide sequence ID" value="NZ_CP043044.1"/>
</dbReference>